<dbReference type="RefSeq" id="WP_127978293.1">
    <property type="nucleotide sequence ID" value="NZ_JAEMPA010000353.1"/>
</dbReference>
<name>A0A437UKC6_ENTAV</name>
<evidence type="ECO:0000313" key="1">
    <source>
        <dbReference type="EMBL" id="RVU94001.1"/>
    </source>
</evidence>
<sequence length="137" mass="14895">MNQKGIKLVTVVALSSLFVTSSLGFINLTERTAPVEAQAARITLGSYTLSKAQTKDLANQMKSLKESRLKVVIQGLASKWGGVHGWAASIALELSSRAQYKQQVINAANNGKRIKISITDDTVHTSYSQRIVYTTVN</sequence>
<dbReference type="Proteomes" id="UP000288388">
    <property type="component" value="Unassembled WGS sequence"/>
</dbReference>
<dbReference type="AlphaFoldDB" id="A0A437UKC6"/>
<protein>
    <submittedName>
        <fullName evidence="1">Uncharacterized protein</fullName>
    </submittedName>
</protein>
<comment type="caution">
    <text evidence="1">The sequence shown here is derived from an EMBL/GenBank/DDBJ whole genome shotgun (WGS) entry which is preliminary data.</text>
</comment>
<reference evidence="1 2" key="1">
    <citation type="submission" date="2018-12" db="EMBL/GenBank/DDBJ databases">
        <title>A novel vanA-carrying plasmid in a clinical isolate of Enterococcus avium.</title>
        <authorList>
            <person name="Bernasconi O.J."/>
            <person name="Luzzaro F."/>
            <person name="Endimiani A."/>
        </authorList>
    </citation>
    <scope>NUCLEOTIDE SEQUENCE [LARGE SCALE GENOMIC DNA]</scope>
    <source>
        <strain evidence="1 2">LC0559/18</strain>
    </source>
</reference>
<dbReference type="EMBL" id="RYZS01000001">
    <property type="protein sequence ID" value="RVU94001.1"/>
    <property type="molecule type" value="Genomic_DNA"/>
</dbReference>
<proteinExistence type="predicted"/>
<accession>A0A437UKC6</accession>
<gene>
    <name evidence="1" type="ORF">EK398_03495</name>
</gene>
<evidence type="ECO:0000313" key="2">
    <source>
        <dbReference type="Proteomes" id="UP000288388"/>
    </source>
</evidence>
<organism evidence="1 2">
    <name type="scientific">Enterococcus avium</name>
    <name type="common">Streptococcus avium</name>
    <dbReference type="NCBI Taxonomy" id="33945"/>
    <lineage>
        <taxon>Bacteria</taxon>
        <taxon>Bacillati</taxon>
        <taxon>Bacillota</taxon>
        <taxon>Bacilli</taxon>
        <taxon>Lactobacillales</taxon>
        <taxon>Enterococcaceae</taxon>
        <taxon>Enterococcus</taxon>
    </lineage>
</organism>